<dbReference type="Gene3D" id="3.40.50.620">
    <property type="entry name" value="HUPs"/>
    <property type="match status" value="1"/>
</dbReference>
<sequence length="146" mass="16216">MKKILVPIDGSAASQKAAEKGVELAKLFNSELTFIHVIYIPDTVGHTKYGIYMEYDFKEMKEKMIATGTKFVDSFLEGLDLNGVAVEKLIVTGQPYEEILAAAEDGKFDLIVMGRRGFSKVKRFFVGSVTQRVISDSPCPVFIVLE</sequence>
<accession>A0A562J5P7</accession>
<dbReference type="Pfam" id="PF00582">
    <property type="entry name" value="Usp"/>
    <property type="match status" value="1"/>
</dbReference>
<dbReference type="PANTHER" id="PTHR46268:SF25">
    <property type="entry name" value="USPA DOMAIN PROTEIN"/>
    <property type="match status" value="1"/>
</dbReference>
<organism evidence="4 5">
    <name type="scientific">Sedimentibacter saalensis</name>
    <dbReference type="NCBI Taxonomy" id="130788"/>
    <lineage>
        <taxon>Bacteria</taxon>
        <taxon>Bacillati</taxon>
        <taxon>Bacillota</taxon>
        <taxon>Tissierellia</taxon>
        <taxon>Sedimentibacter</taxon>
    </lineage>
</organism>
<dbReference type="Proteomes" id="UP000315343">
    <property type="component" value="Unassembled WGS sequence"/>
</dbReference>
<dbReference type="SUPFAM" id="SSF52402">
    <property type="entry name" value="Adenine nucleotide alpha hydrolases-like"/>
    <property type="match status" value="1"/>
</dbReference>
<evidence type="ECO:0000256" key="2">
    <source>
        <dbReference type="PIRNR" id="PIRNR006276"/>
    </source>
</evidence>
<protein>
    <recommendedName>
        <fullName evidence="2">Universal stress protein</fullName>
    </recommendedName>
</protein>
<dbReference type="PRINTS" id="PR01438">
    <property type="entry name" value="UNVRSLSTRESS"/>
</dbReference>
<keyword evidence="5" id="KW-1185">Reference proteome</keyword>
<evidence type="ECO:0000313" key="5">
    <source>
        <dbReference type="Proteomes" id="UP000315343"/>
    </source>
</evidence>
<dbReference type="PIRSF" id="PIRSF006276">
    <property type="entry name" value="UspA"/>
    <property type="match status" value="1"/>
</dbReference>
<reference evidence="4 5" key="1">
    <citation type="submission" date="2019-07" db="EMBL/GenBank/DDBJ databases">
        <title>Genomic Encyclopedia of Type Strains, Phase I: the one thousand microbial genomes (KMG-I) project.</title>
        <authorList>
            <person name="Kyrpides N."/>
        </authorList>
    </citation>
    <scope>NUCLEOTIDE SEQUENCE [LARGE SCALE GENOMIC DNA]</scope>
    <source>
        <strain evidence="4 5">DSM 13558</strain>
    </source>
</reference>
<comment type="similarity">
    <text evidence="1 2">Belongs to the universal stress protein A family.</text>
</comment>
<dbReference type="InterPro" id="IPR006016">
    <property type="entry name" value="UspA"/>
</dbReference>
<dbReference type="CDD" id="cd00293">
    <property type="entry name" value="USP-like"/>
    <property type="match status" value="1"/>
</dbReference>
<evidence type="ECO:0000256" key="1">
    <source>
        <dbReference type="ARBA" id="ARBA00008791"/>
    </source>
</evidence>
<keyword evidence="2" id="KW-0963">Cytoplasm</keyword>
<gene>
    <name evidence="4" type="ORF">LY60_02907</name>
</gene>
<dbReference type="AlphaFoldDB" id="A0A562J5P7"/>
<evidence type="ECO:0000259" key="3">
    <source>
        <dbReference type="Pfam" id="PF00582"/>
    </source>
</evidence>
<dbReference type="RefSeq" id="WP_170226244.1">
    <property type="nucleotide sequence ID" value="NZ_DAMBUX010000018.1"/>
</dbReference>
<dbReference type="EMBL" id="VLKH01000009">
    <property type="protein sequence ID" value="TWH78447.1"/>
    <property type="molecule type" value="Genomic_DNA"/>
</dbReference>
<comment type="subcellular location">
    <subcellularLocation>
        <location evidence="2">Cytoplasm</location>
    </subcellularLocation>
</comment>
<comment type="caution">
    <text evidence="4">The sequence shown here is derived from an EMBL/GenBank/DDBJ whole genome shotgun (WGS) entry which is preliminary data.</text>
</comment>
<proteinExistence type="inferred from homology"/>
<dbReference type="InterPro" id="IPR006015">
    <property type="entry name" value="Universal_stress_UspA"/>
</dbReference>
<dbReference type="InterPro" id="IPR014729">
    <property type="entry name" value="Rossmann-like_a/b/a_fold"/>
</dbReference>
<evidence type="ECO:0000313" key="4">
    <source>
        <dbReference type="EMBL" id="TWH78447.1"/>
    </source>
</evidence>
<feature type="domain" description="UspA" evidence="3">
    <location>
        <begin position="1"/>
        <end position="144"/>
    </location>
</feature>
<name>A0A562J5P7_9FIRM</name>
<dbReference type="PANTHER" id="PTHR46268">
    <property type="entry name" value="STRESS RESPONSE PROTEIN NHAX"/>
    <property type="match status" value="1"/>
</dbReference>
<dbReference type="GO" id="GO:0005737">
    <property type="term" value="C:cytoplasm"/>
    <property type="evidence" value="ECO:0007669"/>
    <property type="project" value="UniProtKB-SubCell"/>
</dbReference>